<protein>
    <submittedName>
        <fullName evidence="1">Uncharacterized protein</fullName>
    </submittedName>
</protein>
<reference evidence="1 2" key="1">
    <citation type="journal article" date="2013" name="Int. J. Med. Microbiol.">
        <title>Legionella oakridgensis ATCC 33761 genome sequence and phenotypic characterization reveals its replication capacity in amoebae.</title>
        <authorList>
            <person name="Brzuszkiewicz E."/>
            <person name="Schulz T."/>
            <person name="Rydzewski K."/>
            <person name="Daniel R."/>
            <person name="Gillmaier N."/>
            <person name="Dittmann C."/>
            <person name="Holland G."/>
            <person name="Schunder E."/>
            <person name="Lautner M."/>
            <person name="Eisenreich W."/>
            <person name="Luck C."/>
            <person name="Heuner K."/>
        </authorList>
    </citation>
    <scope>NUCLEOTIDE SEQUENCE [LARGE SCALE GENOMIC DNA]</scope>
    <source>
        <strain>OR-10</strain>
        <strain evidence="2">ATCC 33761</strain>
        <plasmid evidence="2">Plasmid</plasmid>
    </source>
</reference>
<name>W0BIR2_9GAMM</name>
<dbReference type="AlphaFoldDB" id="W0BIR2"/>
<dbReference type="KEGG" id="lok:Loa_50p0044"/>
<sequence>MTLPNQFILKLINTHYGVEAVASDTTSFTITLNRPCIDRKKYNYGGKII</sequence>
<dbReference type="HOGENOM" id="CLU_3137210_0_0_6"/>
<proteinExistence type="predicted"/>
<evidence type="ECO:0000313" key="1">
    <source>
        <dbReference type="EMBL" id="AHE68522.1"/>
    </source>
</evidence>
<keyword evidence="2" id="KW-1185">Reference proteome</keyword>
<keyword evidence="1" id="KW-0614">Plasmid</keyword>
<evidence type="ECO:0000313" key="2">
    <source>
        <dbReference type="Proteomes" id="UP000018838"/>
    </source>
</evidence>
<accession>W0BIR2</accession>
<dbReference type="Proteomes" id="UP000018838">
    <property type="component" value="Plasmid unnamed"/>
</dbReference>
<organism evidence="1 2">
    <name type="scientific">Legionella oakridgensis ATCC 33761 = DSM 21215</name>
    <dbReference type="NCBI Taxonomy" id="1268635"/>
    <lineage>
        <taxon>Bacteria</taxon>
        <taxon>Pseudomonadati</taxon>
        <taxon>Pseudomonadota</taxon>
        <taxon>Gammaproteobacteria</taxon>
        <taxon>Legionellales</taxon>
        <taxon>Legionellaceae</taxon>
        <taxon>Legionella</taxon>
    </lineage>
</organism>
<gene>
    <name evidence="1" type="ORF">Loa_50p0044</name>
</gene>
<geneLocation type="plasmid" evidence="2"/>
<dbReference type="EMBL" id="CP004007">
    <property type="protein sequence ID" value="AHE68522.1"/>
    <property type="molecule type" value="Genomic_DNA"/>
</dbReference>